<dbReference type="Pfam" id="PF13175">
    <property type="entry name" value="AAA_15"/>
    <property type="match status" value="1"/>
</dbReference>
<dbReference type="EMBL" id="WSEM01000039">
    <property type="protein sequence ID" value="MVQ39872.1"/>
    <property type="molecule type" value="Genomic_DNA"/>
</dbReference>
<name>A0ABW9UI42_9BACL</name>
<dbReference type="PANTHER" id="PTHR43581:SF4">
    <property type="entry name" value="ATP_GTP PHOSPHATASE"/>
    <property type="match status" value="1"/>
</dbReference>
<evidence type="ECO:0000313" key="4">
    <source>
        <dbReference type="Proteomes" id="UP000467637"/>
    </source>
</evidence>
<dbReference type="InterPro" id="IPR051396">
    <property type="entry name" value="Bact_Antivir_Def_Nuclease"/>
</dbReference>
<dbReference type="PANTHER" id="PTHR43581">
    <property type="entry name" value="ATP/GTP PHOSPHATASE"/>
    <property type="match status" value="1"/>
</dbReference>
<protein>
    <submittedName>
        <fullName evidence="3">AAA family ATPase</fullName>
    </submittedName>
</protein>
<dbReference type="InterPro" id="IPR034139">
    <property type="entry name" value="TOPRIM_OLD"/>
</dbReference>
<evidence type="ECO:0000313" key="3">
    <source>
        <dbReference type="EMBL" id="MVQ39872.1"/>
    </source>
</evidence>
<evidence type="ECO:0000259" key="2">
    <source>
        <dbReference type="Pfam" id="PF20469"/>
    </source>
</evidence>
<dbReference type="Pfam" id="PF20469">
    <property type="entry name" value="OLD-like_TOPRIM"/>
    <property type="match status" value="1"/>
</dbReference>
<dbReference type="Gene3D" id="3.40.50.300">
    <property type="entry name" value="P-loop containing nucleotide triphosphate hydrolases"/>
    <property type="match status" value="1"/>
</dbReference>
<dbReference type="CDD" id="cd01026">
    <property type="entry name" value="TOPRIM_OLD"/>
    <property type="match status" value="1"/>
</dbReference>
<accession>A0ABW9UI42</accession>
<gene>
    <name evidence="3" type="ORF">GON05_35370</name>
</gene>
<sequence length="710" mass="82318">MRVDEPMLRIKKIKVKNFRKFHNTDLQMDATLTAIAGSNNAGKTSIVELMSSIFTPGKSLSVEDISYSARKDDIQRIQSIFNDESISDDEKLERLLEVYSFLNKITVLVSIEYDDDDNLHLFSDYLSDYDPQKKNYYFIIEFEYKIAKLKEIQDVIIKNKNVEELFSSLESIIYYCDENGEDRIKIKNKDVFYNLFNFHCVYALRRLSDTSEEKQSFLSKRLLKTVENNERWSNGLDKLVEDINELLIEKDLSSQMDALTIDTIKQTLFEFSKTNGGNTGKLGIDFRLENQDIHKVILEFSKIYFEQDGGGKIKEQKQGLGYSNLIYLLLETQIFKDKMDSAKVNLLVFEEPEAHLHPQMENIFIQYLNRINGSEESKEANHLTALTAISSSYNLISSYNFDVYNEVATASSMEEVNKEKPQLFQLFITTHSSEMAKLIKLSRVRVIRPQSHIESSVFDLEQFLIGLEPDEVQFYNKFFQFNMIEMIFADKVILFEGDAERLLIKYLVATDKNYRSLASQYISYIQVGGAYAHNYLKIIKYLKIKTLLLSDLDYEYEDDDLKKEALSLIGEVHLREVSNQTIITITGHKIVKDIYNFQISKKGVFDANNLICLKFQTFKDGYARTLEDAILVNLFDKRTVFTKVTREEMNSLIQTNKLCLAGSKGSITSIRDRIAKLSKKTDFMYSLLENERLSKAIPKYIEEGLIWLQA</sequence>
<dbReference type="Proteomes" id="UP000467637">
    <property type="component" value="Unassembled WGS sequence"/>
</dbReference>
<comment type="caution">
    <text evidence="3">The sequence shown here is derived from an EMBL/GenBank/DDBJ whole genome shotgun (WGS) entry which is preliminary data.</text>
</comment>
<dbReference type="InterPro" id="IPR027417">
    <property type="entry name" value="P-loop_NTPase"/>
</dbReference>
<feature type="domain" description="OLD protein-like TOPRIM" evidence="2">
    <location>
        <begin position="487"/>
        <end position="553"/>
    </location>
</feature>
<feature type="domain" description="Endonuclease GajA/Old nuclease/RecF-like AAA" evidence="1">
    <location>
        <begin position="10"/>
        <end position="436"/>
    </location>
</feature>
<organism evidence="3 4">
    <name type="scientific">Paenibacillus anseongense</name>
    <dbReference type="NCBI Taxonomy" id="2682845"/>
    <lineage>
        <taxon>Bacteria</taxon>
        <taxon>Bacillati</taxon>
        <taxon>Bacillota</taxon>
        <taxon>Bacilli</taxon>
        <taxon>Bacillales</taxon>
        <taxon>Paenibacillaceae</taxon>
        <taxon>Paenibacillus</taxon>
    </lineage>
</organism>
<proteinExistence type="predicted"/>
<evidence type="ECO:0000259" key="1">
    <source>
        <dbReference type="Pfam" id="PF13175"/>
    </source>
</evidence>
<dbReference type="SUPFAM" id="SSF52540">
    <property type="entry name" value="P-loop containing nucleoside triphosphate hydrolases"/>
    <property type="match status" value="1"/>
</dbReference>
<reference evidence="3 4" key="1">
    <citation type="submission" date="2019-12" db="EMBL/GenBank/DDBJ databases">
        <authorList>
            <person name="Huq M.A."/>
        </authorList>
    </citation>
    <scope>NUCLEOTIDE SEQUENCE [LARGE SCALE GENOMIC DNA]</scope>
    <source>
        <strain evidence="3 4">MAH-34</strain>
    </source>
</reference>
<keyword evidence="4" id="KW-1185">Reference proteome</keyword>
<dbReference type="InterPro" id="IPR041685">
    <property type="entry name" value="AAA_GajA/Old/RecF-like"/>
</dbReference>